<dbReference type="NCBIfam" id="TIGR00367">
    <property type="entry name" value="calcium/sodium antiporter"/>
    <property type="match status" value="1"/>
</dbReference>
<feature type="transmembrane region" description="Helical" evidence="5">
    <location>
        <begin position="77"/>
        <end position="99"/>
    </location>
</feature>
<dbReference type="EMBL" id="AP021889">
    <property type="protein sequence ID" value="BBP45298.1"/>
    <property type="molecule type" value="Genomic_DNA"/>
</dbReference>
<feature type="transmembrane region" description="Helical" evidence="5">
    <location>
        <begin position="129"/>
        <end position="147"/>
    </location>
</feature>
<protein>
    <submittedName>
        <fullName evidence="7">Sodium:calcium antiporter</fullName>
    </submittedName>
</protein>
<dbReference type="Proteomes" id="UP000501726">
    <property type="component" value="Chromosome"/>
</dbReference>
<dbReference type="RefSeq" id="WP_243830875.1">
    <property type="nucleotide sequence ID" value="NZ_AP021889.1"/>
</dbReference>
<evidence type="ECO:0000313" key="7">
    <source>
        <dbReference type="EMBL" id="BBP45298.1"/>
    </source>
</evidence>
<dbReference type="GO" id="GO:0008273">
    <property type="term" value="F:calcium, potassium:sodium antiporter activity"/>
    <property type="evidence" value="ECO:0007669"/>
    <property type="project" value="TreeGrafter"/>
</dbReference>
<keyword evidence="8" id="KW-1185">Reference proteome</keyword>
<evidence type="ECO:0000256" key="4">
    <source>
        <dbReference type="ARBA" id="ARBA00023136"/>
    </source>
</evidence>
<dbReference type="GO" id="GO:0005262">
    <property type="term" value="F:calcium channel activity"/>
    <property type="evidence" value="ECO:0007669"/>
    <property type="project" value="TreeGrafter"/>
</dbReference>
<dbReference type="KEGG" id="tse:THMIRHAS_06710"/>
<evidence type="ECO:0000259" key="6">
    <source>
        <dbReference type="Pfam" id="PF01699"/>
    </source>
</evidence>
<dbReference type="AlphaFoldDB" id="A0A6F8PTG3"/>
<dbReference type="PANTHER" id="PTHR10846">
    <property type="entry name" value="SODIUM/POTASSIUM/CALCIUM EXCHANGER"/>
    <property type="match status" value="1"/>
</dbReference>
<keyword evidence="3 5" id="KW-1133">Transmembrane helix</keyword>
<accession>A0A6F8PTG3</accession>
<evidence type="ECO:0000313" key="8">
    <source>
        <dbReference type="Proteomes" id="UP000501726"/>
    </source>
</evidence>
<dbReference type="InterPro" id="IPR004837">
    <property type="entry name" value="NaCa_Exmemb"/>
</dbReference>
<keyword evidence="2 5" id="KW-0812">Transmembrane</keyword>
<dbReference type="GO" id="GO:0006874">
    <property type="term" value="P:intracellular calcium ion homeostasis"/>
    <property type="evidence" value="ECO:0007669"/>
    <property type="project" value="TreeGrafter"/>
</dbReference>
<sequence>MTTLLLPSLLLIIGLALLVWSSDIFIDGAASTAVHLKISPLVIGVVVLGFGTSMPEMVVAALASLDGSPALAVGNAIGSNIANIGLVLGITALIAPVIVKSSILKRELPLLLAISAGVYLLVFDGKLGMLDGGILILSLVLVMAWMIKANKALDPNDPMAQETVHELEELPELSKNKGLLYLLGGLIILMISAKMMVSGAVDIAQYFEVPEVVIGLTIIAIGTSLPELAAAIAAARKNQADLIIGNIVGSNLFNILAVMAVPAVLAPSILEPDILNIDMLVMLGFTLAMLVFALPLRGQATIDRTRGILLTSAFIGYLYLLYLRSTGGL</sequence>
<feature type="transmembrane region" description="Helical" evidence="5">
    <location>
        <begin position="308"/>
        <end position="325"/>
    </location>
</feature>
<feature type="domain" description="Sodium/calcium exchanger membrane region" evidence="6">
    <location>
        <begin position="178"/>
        <end position="322"/>
    </location>
</feature>
<gene>
    <name evidence="7" type="ORF">THMIRHAS_06710</name>
</gene>
<dbReference type="GO" id="GO:0005886">
    <property type="term" value="C:plasma membrane"/>
    <property type="evidence" value="ECO:0007669"/>
    <property type="project" value="TreeGrafter"/>
</dbReference>
<dbReference type="InterPro" id="IPR004481">
    <property type="entry name" value="K/Na/Ca-exchanger"/>
</dbReference>
<dbReference type="PANTHER" id="PTHR10846:SF8">
    <property type="entry name" value="INNER MEMBRANE PROTEIN YRBG"/>
    <property type="match status" value="1"/>
</dbReference>
<organism evidence="7 8">
    <name type="scientific">Thiosulfatimonas sediminis</name>
    <dbReference type="NCBI Taxonomy" id="2675054"/>
    <lineage>
        <taxon>Bacteria</taxon>
        <taxon>Pseudomonadati</taxon>
        <taxon>Pseudomonadota</taxon>
        <taxon>Gammaproteobacteria</taxon>
        <taxon>Thiotrichales</taxon>
        <taxon>Piscirickettsiaceae</taxon>
        <taxon>Thiosulfatimonas</taxon>
    </lineage>
</organism>
<evidence type="ECO:0000256" key="3">
    <source>
        <dbReference type="ARBA" id="ARBA00022989"/>
    </source>
</evidence>
<evidence type="ECO:0000256" key="5">
    <source>
        <dbReference type="SAM" id="Phobius"/>
    </source>
</evidence>
<evidence type="ECO:0000256" key="2">
    <source>
        <dbReference type="ARBA" id="ARBA00022692"/>
    </source>
</evidence>
<feature type="transmembrane region" description="Helical" evidence="5">
    <location>
        <begin position="179"/>
        <end position="201"/>
    </location>
</feature>
<feature type="domain" description="Sodium/calcium exchanger membrane region" evidence="6">
    <location>
        <begin position="9"/>
        <end position="147"/>
    </location>
</feature>
<proteinExistence type="predicted"/>
<comment type="subcellular location">
    <subcellularLocation>
        <location evidence="1">Membrane</location>
        <topology evidence="1">Multi-pass membrane protein</topology>
    </subcellularLocation>
</comment>
<feature type="transmembrane region" description="Helical" evidence="5">
    <location>
        <begin position="6"/>
        <end position="26"/>
    </location>
</feature>
<dbReference type="Gene3D" id="1.20.1420.30">
    <property type="entry name" value="NCX, central ion-binding region"/>
    <property type="match status" value="1"/>
</dbReference>
<feature type="transmembrane region" description="Helical" evidence="5">
    <location>
        <begin position="242"/>
        <end position="265"/>
    </location>
</feature>
<dbReference type="Pfam" id="PF01699">
    <property type="entry name" value="Na_Ca_ex"/>
    <property type="match status" value="2"/>
</dbReference>
<reference evidence="8" key="1">
    <citation type="submission" date="2019-11" db="EMBL/GenBank/DDBJ databases">
        <title>Isolation and characterization of two novel species in the genus Thiomicrorhabdus.</title>
        <authorList>
            <person name="Mochizuki J."/>
            <person name="Kojima H."/>
            <person name="Fukui M."/>
        </authorList>
    </citation>
    <scope>NUCLEOTIDE SEQUENCE [LARGE SCALE GENOMIC DNA]</scope>
    <source>
        <strain evidence="8">aks77</strain>
    </source>
</reference>
<dbReference type="InterPro" id="IPR044880">
    <property type="entry name" value="NCX_ion-bd_dom_sf"/>
</dbReference>
<evidence type="ECO:0000256" key="1">
    <source>
        <dbReference type="ARBA" id="ARBA00004141"/>
    </source>
</evidence>
<feature type="transmembrane region" description="Helical" evidence="5">
    <location>
        <begin position="38"/>
        <end position="65"/>
    </location>
</feature>
<name>A0A6F8PTG3_9GAMM</name>
<feature type="transmembrane region" description="Helical" evidence="5">
    <location>
        <begin position="213"/>
        <end position="235"/>
    </location>
</feature>
<feature type="transmembrane region" description="Helical" evidence="5">
    <location>
        <begin position="277"/>
        <end position="296"/>
    </location>
</feature>
<keyword evidence="4 5" id="KW-0472">Membrane</keyword>